<keyword evidence="7" id="KW-1185">Reference proteome</keyword>
<protein>
    <recommendedName>
        <fullName evidence="3">GTP cyclohydrolase 1 type 2 homolog</fullName>
    </recommendedName>
</protein>
<feature type="binding site" evidence="5">
    <location>
        <position position="104"/>
    </location>
    <ligand>
        <name>a divalent metal cation</name>
        <dbReference type="ChEBI" id="CHEBI:60240"/>
        <label>1</label>
    </ligand>
</feature>
<evidence type="ECO:0000256" key="2">
    <source>
        <dbReference type="ARBA" id="ARBA00011643"/>
    </source>
</evidence>
<evidence type="ECO:0000256" key="4">
    <source>
        <dbReference type="ARBA" id="ARBA00022723"/>
    </source>
</evidence>
<dbReference type="Gene3D" id="3.40.1390.30">
    <property type="entry name" value="NIF3 (NGG1p interacting factor 3)-like"/>
    <property type="match status" value="2"/>
</dbReference>
<feature type="binding site" evidence="5">
    <location>
        <position position="65"/>
    </location>
    <ligand>
        <name>a divalent metal cation</name>
        <dbReference type="ChEBI" id="CHEBI:60240"/>
        <label>1</label>
    </ligand>
</feature>
<gene>
    <name evidence="6" type="ORF">JL107_06160</name>
</gene>
<dbReference type="GO" id="GO:0005737">
    <property type="term" value="C:cytoplasm"/>
    <property type="evidence" value="ECO:0007669"/>
    <property type="project" value="TreeGrafter"/>
</dbReference>
<feature type="binding site" evidence="5">
    <location>
        <position position="232"/>
    </location>
    <ligand>
        <name>a divalent metal cation</name>
        <dbReference type="ChEBI" id="CHEBI:60240"/>
        <label>1</label>
    </ligand>
</feature>
<comment type="caution">
    <text evidence="6">The sequence shown here is derived from an EMBL/GenBank/DDBJ whole genome shotgun (WGS) entry which is preliminary data.</text>
</comment>
<dbReference type="EMBL" id="JAERWL010000006">
    <property type="protein sequence ID" value="MBM9476022.1"/>
    <property type="molecule type" value="Genomic_DNA"/>
</dbReference>
<dbReference type="RefSeq" id="WP_205256410.1">
    <property type="nucleotide sequence ID" value="NZ_BAAAPV010000003.1"/>
</dbReference>
<dbReference type="Pfam" id="PF01784">
    <property type="entry name" value="DUF34_NIF3"/>
    <property type="match status" value="1"/>
</dbReference>
<dbReference type="PANTHER" id="PTHR13799">
    <property type="entry name" value="NGG1 INTERACTING FACTOR 3"/>
    <property type="match status" value="1"/>
</dbReference>
<keyword evidence="4 5" id="KW-0479">Metal-binding</keyword>
<accession>A0A938YMC9</accession>
<dbReference type="InterPro" id="IPR002678">
    <property type="entry name" value="DUF34/NIF3"/>
</dbReference>
<dbReference type="AlphaFoldDB" id="A0A938YMC9"/>
<proteinExistence type="inferred from homology"/>
<reference evidence="6" key="1">
    <citation type="submission" date="2021-01" db="EMBL/GenBank/DDBJ databases">
        <title>KCTC 19127 draft genome.</title>
        <authorList>
            <person name="An D."/>
        </authorList>
    </citation>
    <scope>NUCLEOTIDE SEQUENCE</scope>
    <source>
        <strain evidence="6">KCTC 19127</strain>
    </source>
</reference>
<evidence type="ECO:0000256" key="5">
    <source>
        <dbReference type="PIRSR" id="PIRSR602678-1"/>
    </source>
</evidence>
<dbReference type="FunFam" id="3.40.1390.30:FF:000001">
    <property type="entry name" value="GTP cyclohydrolase 1 type 2"/>
    <property type="match status" value="1"/>
</dbReference>
<dbReference type="SUPFAM" id="SSF102705">
    <property type="entry name" value="NIF3 (NGG1p interacting factor 3)-like"/>
    <property type="match status" value="1"/>
</dbReference>
<comment type="subunit">
    <text evidence="2">Homohexamer.</text>
</comment>
<evidence type="ECO:0000313" key="6">
    <source>
        <dbReference type="EMBL" id="MBM9476022.1"/>
    </source>
</evidence>
<evidence type="ECO:0000256" key="3">
    <source>
        <dbReference type="ARBA" id="ARBA00022112"/>
    </source>
</evidence>
<dbReference type="PANTHER" id="PTHR13799:SF14">
    <property type="entry name" value="GTP CYCLOHYDROLASE 1 TYPE 2 HOMOLOG"/>
    <property type="match status" value="1"/>
</dbReference>
<evidence type="ECO:0000313" key="7">
    <source>
        <dbReference type="Proteomes" id="UP000663801"/>
    </source>
</evidence>
<feature type="binding site" evidence="5">
    <location>
        <position position="228"/>
    </location>
    <ligand>
        <name>a divalent metal cation</name>
        <dbReference type="ChEBI" id="CHEBI:60240"/>
        <label>1</label>
    </ligand>
</feature>
<feature type="binding site" evidence="5">
    <location>
        <position position="66"/>
    </location>
    <ligand>
        <name>a divalent metal cation</name>
        <dbReference type="ChEBI" id="CHEBI:60240"/>
        <label>1</label>
    </ligand>
</feature>
<name>A0A938YMC9_9ACTN</name>
<dbReference type="Proteomes" id="UP000663801">
    <property type="component" value="Unassembled WGS sequence"/>
</dbReference>
<dbReference type="InterPro" id="IPR036069">
    <property type="entry name" value="DUF34/NIF3_sf"/>
</dbReference>
<evidence type="ECO:0000256" key="1">
    <source>
        <dbReference type="ARBA" id="ARBA00006964"/>
    </source>
</evidence>
<dbReference type="NCBIfam" id="TIGR00486">
    <property type="entry name" value="YbgI_SA1388"/>
    <property type="match status" value="1"/>
</dbReference>
<sequence length="277" mass="28543">MRLGELLVGLDRAYPPERAESWDTGIGLTCGDPESVVDSVLLAVDANAATVAEAVDLGVDLLLTHHPLLFRPVQSVAADRPKGALIHRLITAGVAHVAAHTNADVAVDGVNDALARALELTELRPLRPTDTPGVGLGRVGVLGEPLRLAAFAELVAARLPATVGGVRAAGDPDRTVRTVAVCGGAGDSELGRASDVGADVVVTSDLRHHAVDEHLATPGAAAVVEVAHWAGEWPWLAHAARLIQAIGAGTVVTTVSTRRTDPWTVHAASRSLPPPGP</sequence>
<comment type="similarity">
    <text evidence="1">Belongs to the GTP cyclohydrolase I type 2/NIF3 family.</text>
</comment>
<dbReference type="GO" id="GO:0046872">
    <property type="term" value="F:metal ion binding"/>
    <property type="evidence" value="ECO:0007669"/>
    <property type="project" value="UniProtKB-KW"/>
</dbReference>
<organism evidence="6 7">
    <name type="scientific">Nakamurella flavida</name>
    <dbReference type="NCBI Taxonomy" id="363630"/>
    <lineage>
        <taxon>Bacteria</taxon>
        <taxon>Bacillati</taxon>
        <taxon>Actinomycetota</taxon>
        <taxon>Actinomycetes</taxon>
        <taxon>Nakamurellales</taxon>
        <taxon>Nakamurellaceae</taxon>
        <taxon>Nakamurella</taxon>
    </lineage>
</organism>